<feature type="region of interest" description="Disordered" evidence="1">
    <location>
        <begin position="22"/>
        <end position="47"/>
    </location>
</feature>
<sequence>MRGLRLTGATIVALIAMTTTTPSATADGTGGLPVQASAPASTSAPAAPRIRVTAAVTLTRSQTRSVQRRVHVRADGRVGKQTRRAIRRYQSRKHLMRTGRPNLQTLRGMKLRFAETIAARMTRKAAATAASGPGVFPIQGPWRYGGANTTFASRGGDHQGIDLFAACGTPLVAASPGTVRTRKHQSRAGHYVVITGTPSGEDEVYMHLKSRSPLSVGDRVAAGTPIGQVGDTGRATGCHLHFELWTAPGWYAGGRPHDARPTLEAWAARAGNPATSGS</sequence>
<dbReference type="GO" id="GO:0004222">
    <property type="term" value="F:metalloendopeptidase activity"/>
    <property type="evidence" value="ECO:0007669"/>
    <property type="project" value="TreeGrafter"/>
</dbReference>
<evidence type="ECO:0000259" key="2">
    <source>
        <dbReference type="Pfam" id="PF01471"/>
    </source>
</evidence>
<dbReference type="InterPro" id="IPR016047">
    <property type="entry name" value="M23ase_b-sheet_dom"/>
</dbReference>
<feature type="domain" description="Peptidoglycan binding-like" evidence="2">
    <location>
        <begin position="73"/>
        <end position="107"/>
    </location>
</feature>
<accession>A0A6J7HGU2</accession>
<evidence type="ECO:0000313" key="4">
    <source>
        <dbReference type="EMBL" id="CAB4918732.1"/>
    </source>
</evidence>
<proteinExistence type="predicted"/>
<evidence type="ECO:0000259" key="3">
    <source>
        <dbReference type="Pfam" id="PF01551"/>
    </source>
</evidence>
<dbReference type="Pfam" id="PF01471">
    <property type="entry name" value="PG_binding_1"/>
    <property type="match status" value="1"/>
</dbReference>
<dbReference type="InterPro" id="IPR011055">
    <property type="entry name" value="Dup_hybrid_motif"/>
</dbReference>
<evidence type="ECO:0000256" key="1">
    <source>
        <dbReference type="SAM" id="MobiDB-lite"/>
    </source>
</evidence>
<reference evidence="4" key="1">
    <citation type="submission" date="2020-05" db="EMBL/GenBank/DDBJ databases">
        <authorList>
            <person name="Chiriac C."/>
            <person name="Salcher M."/>
            <person name="Ghai R."/>
            <person name="Kavagutti S V."/>
        </authorList>
    </citation>
    <scope>NUCLEOTIDE SEQUENCE</scope>
</reference>
<dbReference type="PANTHER" id="PTHR21666">
    <property type="entry name" value="PEPTIDASE-RELATED"/>
    <property type="match status" value="1"/>
</dbReference>
<dbReference type="AlphaFoldDB" id="A0A6J7HGU2"/>
<protein>
    <submittedName>
        <fullName evidence="4">Unannotated protein</fullName>
    </submittedName>
</protein>
<dbReference type="SUPFAM" id="SSF51261">
    <property type="entry name" value="Duplicated hybrid motif"/>
    <property type="match status" value="1"/>
</dbReference>
<dbReference type="Pfam" id="PF01551">
    <property type="entry name" value="Peptidase_M23"/>
    <property type="match status" value="1"/>
</dbReference>
<dbReference type="Gene3D" id="2.70.70.10">
    <property type="entry name" value="Glucose Permease (Domain IIA)"/>
    <property type="match status" value="1"/>
</dbReference>
<gene>
    <name evidence="4" type="ORF">UFOPK3564_01718</name>
</gene>
<dbReference type="PANTHER" id="PTHR21666:SF270">
    <property type="entry name" value="MUREIN HYDROLASE ACTIVATOR ENVC"/>
    <property type="match status" value="1"/>
</dbReference>
<dbReference type="EMBL" id="CAFBMK010000095">
    <property type="protein sequence ID" value="CAB4918732.1"/>
    <property type="molecule type" value="Genomic_DNA"/>
</dbReference>
<feature type="domain" description="M23ase beta-sheet core" evidence="3">
    <location>
        <begin position="157"/>
        <end position="246"/>
    </location>
</feature>
<name>A0A6J7HGU2_9ZZZZ</name>
<feature type="compositionally biased region" description="Low complexity" evidence="1">
    <location>
        <begin position="36"/>
        <end position="47"/>
    </location>
</feature>
<dbReference type="InterPro" id="IPR050570">
    <property type="entry name" value="Cell_wall_metabolism_enzyme"/>
</dbReference>
<organism evidence="4">
    <name type="scientific">freshwater metagenome</name>
    <dbReference type="NCBI Taxonomy" id="449393"/>
    <lineage>
        <taxon>unclassified sequences</taxon>
        <taxon>metagenomes</taxon>
        <taxon>ecological metagenomes</taxon>
    </lineage>
</organism>
<dbReference type="CDD" id="cd12797">
    <property type="entry name" value="M23_peptidase"/>
    <property type="match status" value="1"/>
</dbReference>
<dbReference type="InterPro" id="IPR002477">
    <property type="entry name" value="Peptidoglycan-bd-like"/>
</dbReference>